<organism evidence="3 4">
    <name type="scientific">Siphonobacter curvatus</name>
    <dbReference type="NCBI Taxonomy" id="2094562"/>
    <lineage>
        <taxon>Bacteria</taxon>
        <taxon>Pseudomonadati</taxon>
        <taxon>Bacteroidota</taxon>
        <taxon>Cytophagia</taxon>
        <taxon>Cytophagales</taxon>
        <taxon>Cytophagaceae</taxon>
        <taxon>Siphonobacter</taxon>
    </lineage>
</organism>
<feature type="transmembrane region" description="Helical" evidence="2">
    <location>
        <begin position="380"/>
        <end position="403"/>
    </location>
</feature>
<dbReference type="InterPro" id="IPR005625">
    <property type="entry name" value="PepSY-ass_TM"/>
</dbReference>
<dbReference type="EMBL" id="PTRA01000002">
    <property type="protein sequence ID" value="PQA56845.1"/>
    <property type="molecule type" value="Genomic_DNA"/>
</dbReference>
<sequence>MDNRKYNIYFNTHTVSGIIICAILYVMFFAGSFSFFRDDLAAWQKNESYLSQKGLIKKDFNYVLDSLSRHHTLKGRDVDFTIQRNVPGAYVSMTASHDPEVQKLKSKKKPEAKRGGRGRRGDGDSAFFTYDFSKKKEADYATSYTMGEFLYRLHFLAQLNQVFPFRLGVPFGYLLAGIVSFIFLFALITGLLLHWDKLVSNFFTFRPWTKWKTVWTDLHTVLGVIGFPYQLVFALTGVILIFNSFLIIPYTKLFYNGNEEKIYKDLNYGVKQEFPYARKPLQSSFDINQLVSQVQQKWERSDISLVAIRNYGDENMHVIIQGKAHTDAQLNGQGEFIYRVRDQKVMAEHSPLDTPSYIDTVKGFIYHLHFGDYGGRPLRVIYFMLGIMGCLVINSGVMIWLVARDKKNIPVRKRAFNFWTANVYISSSLSMLPVTAFAMIALLFLDKPGQPEIYHWYFYPWLVLSIYFLIRKDLDLVNRQSTFLAAVTCFLLPVLDGVVRSNWFWNTLNRQAYDILFIDVLFLILSLLSGVIWWKMEQKRRAEPSAVLTKEKVGQLGQA</sequence>
<accession>A0A2S7IJV2</accession>
<keyword evidence="2" id="KW-0472">Membrane</keyword>
<feature type="transmembrane region" description="Helical" evidence="2">
    <location>
        <begin position="453"/>
        <end position="470"/>
    </location>
</feature>
<keyword evidence="2" id="KW-1133">Transmembrane helix</keyword>
<dbReference type="AlphaFoldDB" id="A0A2S7IJV2"/>
<feature type="transmembrane region" description="Helical" evidence="2">
    <location>
        <begin position="12"/>
        <end position="36"/>
    </location>
</feature>
<comment type="caution">
    <text evidence="3">The sequence shown here is derived from an EMBL/GenBank/DDBJ whole genome shotgun (WGS) entry which is preliminary data.</text>
</comment>
<proteinExistence type="predicted"/>
<evidence type="ECO:0000256" key="2">
    <source>
        <dbReference type="SAM" id="Phobius"/>
    </source>
</evidence>
<evidence type="ECO:0000313" key="4">
    <source>
        <dbReference type="Proteomes" id="UP000239590"/>
    </source>
</evidence>
<feature type="transmembrane region" description="Helical" evidence="2">
    <location>
        <begin position="171"/>
        <end position="193"/>
    </location>
</feature>
<keyword evidence="2" id="KW-0812">Transmembrane</keyword>
<dbReference type="Pfam" id="PF03929">
    <property type="entry name" value="PepSY_TM"/>
    <property type="match status" value="1"/>
</dbReference>
<feature type="transmembrane region" description="Helical" evidence="2">
    <location>
        <begin position="482"/>
        <end position="503"/>
    </location>
</feature>
<name>A0A2S7IJV2_9BACT</name>
<keyword evidence="4" id="KW-1185">Reference proteome</keyword>
<dbReference type="PANTHER" id="PTHR34219">
    <property type="entry name" value="IRON-REGULATED INNER MEMBRANE PROTEIN-RELATED"/>
    <property type="match status" value="1"/>
</dbReference>
<reference evidence="4" key="1">
    <citation type="submission" date="2018-02" db="EMBL/GenBank/DDBJ databases">
        <title>Genome sequencing of Solimonas sp. HR-BB.</title>
        <authorList>
            <person name="Lee Y."/>
            <person name="Jeon C.O."/>
        </authorList>
    </citation>
    <scope>NUCLEOTIDE SEQUENCE [LARGE SCALE GENOMIC DNA]</scope>
    <source>
        <strain evidence="4">HR-U</strain>
    </source>
</reference>
<evidence type="ECO:0000313" key="3">
    <source>
        <dbReference type="EMBL" id="PQA56845.1"/>
    </source>
</evidence>
<feature type="transmembrane region" description="Helical" evidence="2">
    <location>
        <begin position="415"/>
        <end position="441"/>
    </location>
</feature>
<evidence type="ECO:0000256" key="1">
    <source>
        <dbReference type="SAM" id="MobiDB-lite"/>
    </source>
</evidence>
<dbReference type="PANTHER" id="PTHR34219:SF3">
    <property type="entry name" value="BLL7967 PROTEIN"/>
    <property type="match status" value="1"/>
</dbReference>
<feature type="compositionally biased region" description="Basic residues" evidence="1">
    <location>
        <begin position="104"/>
        <end position="118"/>
    </location>
</feature>
<feature type="transmembrane region" description="Helical" evidence="2">
    <location>
        <begin position="214"/>
        <end position="247"/>
    </location>
</feature>
<dbReference type="OrthoDB" id="6307929at2"/>
<feature type="region of interest" description="Disordered" evidence="1">
    <location>
        <begin position="97"/>
        <end position="120"/>
    </location>
</feature>
<dbReference type="RefSeq" id="WP_104714420.1">
    <property type="nucleotide sequence ID" value="NZ_PTRA01000002.1"/>
</dbReference>
<feature type="transmembrane region" description="Helical" evidence="2">
    <location>
        <begin position="515"/>
        <end position="534"/>
    </location>
</feature>
<protein>
    <submittedName>
        <fullName evidence="3">PepSY domain-containing protein</fullName>
    </submittedName>
</protein>
<gene>
    <name evidence="3" type="ORF">C5O19_16035</name>
</gene>
<dbReference type="Proteomes" id="UP000239590">
    <property type="component" value="Unassembled WGS sequence"/>
</dbReference>